<name>A0AAE0FU70_9CHLO</name>
<reference evidence="1 2" key="1">
    <citation type="journal article" date="2015" name="Genome Biol. Evol.">
        <title>Comparative Genomics of a Bacterivorous Green Alga Reveals Evolutionary Causalities and Consequences of Phago-Mixotrophic Mode of Nutrition.</title>
        <authorList>
            <person name="Burns J.A."/>
            <person name="Paasch A."/>
            <person name="Narechania A."/>
            <person name="Kim E."/>
        </authorList>
    </citation>
    <scope>NUCLEOTIDE SEQUENCE [LARGE SCALE GENOMIC DNA]</scope>
    <source>
        <strain evidence="1 2">PLY_AMNH</strain>
    </source>
</reference>
<gene>
    <name evidence="1" type="ORF">CYMTET_25377</name>
</gene>
<keyword evidence="2" id="KW-1185">Reference proteome</keyword>
<dbReference type="Proteomes" id="UP001190700">
    <property type="component" value="Unassembled WGS sequence"/>
</dbReference>
<organism evidence="1 2">
    <name type="scientific">Cymbomonas tetramitiformis</name>
    <dbReference type="NCBI Taxonomy" id="36881"/>
    <lineage>
        <taxon>Eukaryota</taxon>
        <taxon>Viridiplantae</taxon>
        <taxon>Chlorophyta</taxon>
        <taxon>Pyramimonadophyceae</taxon>
        <taxon>Pyramimonadales</taxon>
        <taxon>Pyramimonadaceae</taxon>
        <taxon>Cymbomonas</taxon>
    </lineage>
</organism>
<dbReference type="EMBL" id="LGRX02013538">
    <property type="protein sequence ID" value="KAK3265974.1"/>
    <property type="molecule type" value="Genomic_DNA"/>
</dbReference>
<sequence length="194" mass="21100">MAHLPPNPVAPAPAPVWGSLAFRTALEQTWRCAAFLTIRSPPRWSRISALAAQGNLSHYFGPFRVAFIHSIPPPLVADLPALVASGFLIADPRSPSAYSMPAQWDLVPPLPAAWGPVKVAAEVSWRLVGRVLNAVRIFSATFPAQNPAPLAGPPPDPLVAMAQLAQQRVEHEARWRRFGQPLRPSRDSLLPKLL</sequence>
<evidence type="ECO:0000313" key="2">
    <source>
        <dbReference type="Proteomes" id="UP001190700"/>
    </source>
</evidence>
<comment type="caution">
    <text evidence="1">The sequence shown here is derived from an EMBL/GenBank/DDBJ whole genome shotgun (WGS) entry which is preliminary data.</text>
</comment>
<evidence type="ECO:0000313" key="1">
    <source>
        <dbReference type="EMBL" id="KAK3265974.1"/>
    </source>
</evidence>
<protein>
    <submittedName>
        <fullName evidence="1">Uncharacterized protein</fullName>
    </submittedName>
</protein>
<accession>A0AAE0FU70</accession>
<proteinExistence type="predicted"/>
<dbReference type="AlphaFoldDB" id="A0AAE0FU70"/>